<accession>H8ZN29</accession>
<dbReference type="GeneID" id="14005314"/>
<sequence>MTERDEKFNRGLTLFEESLHKPDHKLRACALNQTWLDELLEIRDHVLEYTQSLRRREDELPLP</sequence>
<dbReference type="EMBL" id="JN371769">
    <property type="protein sequence ID" value="AFD02890.1"/>
    <property type="molecule type" value="Genomic_DNA"/>
</dbReference>
<dbReference type="RefSeq" id="YP_007001541.1">
    <property type="nucleotide sequence ID" value="NC_019443.1"/>
</dbReference>
<evidence type="ECO:0000313" key="1">
    <source>
        <dbReference type="EMBL" id="AFD02890.1"/>
    </source>
</evidence>
<reference evidence="1 2" key="1">
    <citation type="submission" date="2011-07" db="EMBL/GenBank/DDBJ databases">
        <title>Viral Tagging: a high-throughput approach to explore virus-host interactions.</title>
        <authorList>
            <person name="Deng L."/>
            <person name="Sullivan M.B."/>
            <person name="Poulos B."/>
            <person name="Ignacio Espinoza J.C."/>
        </authorList>
    </citation>
    <scope>NUCLEOTIDE SEQUENCE [LARGE SCALE GENOMIC DNA]</scope>
</reference>
<dbReference type="OrthoDB" id="25662at10239"/>
<keyword evidence="2" id="KW-1185">Reference proteome</keyword>
<evidence type="ECO:0000313" key="2">
    <source>
        <dbReference type="Proteomes" id="UP000007597"/>
    </source>
</evidence>
<organism evidence="1 2">
    <name type="scientific">Synechococcus phage metaG-MbCM1</name>
    <dbReference type="NCBI Taxonomy" id="1079999"/>
    <lineage>
        <taxon>Viruses</taxon>
        <taxon>Duplodnaviria</taxon>
        <taxon>Heunggongvirae</taxon>
        <taxon>Uroviricota</taxon>
        <taxon>Caudoviricetes</taxon>
        <taxon>Pantevenvirales</taxon>
        <taxon>Kyanoviridae</taxon>
        <taxon>Galenevirus</taxon>
        <taxon>Galenevirus mbcm1</taxon>
    </lineage>
</organism>
<protein>
    <submittedName>
        <fullName evidence="1">Uncharacterized protein</fullName>
    </submittedName>
</protein>
<proteinExistence type="predicted"/>
<dbReference type="KEGG" id="vg:14005314"/>
<dbReference type="Proteomes" id="UP000007597">
    <property type="component" value="Segment"/>
</dbReference>
<name>H8ZN29_9CAUD</name>